<sequence>MMRVAGNRLFLDVGVSVGRIGARFELEKVSAVCSIVTIKRVGQLTTCQTEVGFNSHVLFPLHCSSSFYHTTNPPLFLFIPTNPKSIDPFTLSQKHSLFLNQHNPS</sequence>
<dbReference type="EMBL" id="JAUHHV010000007">
    <property type="protein sequence ID" value="KAK1417164.1"/>
    <property type="molecule type" value="Genomic_DNA"/>
</dbReference>
<accession>A0AAD8K773</accession>
<name>A0AAD8K773_TARER</name>
<dbReference type="Proteomes" id="UP001229421">
    <property type="component" value="Unassembled WGS sequence"/>
</dbReference>
<protein>
    <submittedName>
        <fullName evidence="1">Uncharacterized protein</fullName>
    </submittedName>
</protein>
<evidence type="ECO:0000313" key="2">
    <source>
        <dbReference type="Proteomes" id="UP001229421"/>
    </source>
</evidence>
<proteinExistence type="predicted"/>
<gene>
    <name evidence="1" type="ORF">QVD17_26287</name>
</gene>
<keyword evidence="2" id="KW-1185">Reference proteome</keyword>
<organism evidence="1 2">
    <name type="scientific">Tagetes erecta</name>
    <name type="common">African marigold</name>
    <dbReference type="NCBI Taxonomy" id="13708"/>
    <lineage>
        <taxon>Eukaryota</taxon>
        <taxon>Viridiplantae</taxon>
        <taxon>Streptophyta</taxon>
        <taxon>Embryophyta</taxon>
        <taxon>Tracheophyta</taxon>
        <taxon>Spermatophyta</taxon>
        <taxon>Magnoliopsida</taxon>
        <taxon>eudicotyledons</taxon>
        <taxon>Gunneridae</taxon>
        <taxon>Pentapetalae</taxon>
        <taxon>asterids</taxon>
        <taxon>campanulids</taxon>
        <taxon>Asterales</taxon>
        <taxon>Asteraceae</taxon>
        <taxon>Asteroideae</taxon>
        <taxon>Heliantheae alliance</taxon>
        <taxon>Tageteae</taxon>
        <taxon>Tagetes</taxon>
    </lineage>
</organism>
<reference evidence="1" key="1">
    <citation type="journal article" date="2023" name="bioRxiv">
        <title>Improved chromosome-level genome assembly for marigold (Tagetes erecta).</title>
        <authorList>
            <person name="Jiang F."/>
            <person name="Yuan L."/>
            <person name="Wang S."/>
            <person name="Wang H."/>
            <person name="Xu D."/>
            <person name="Wang A."/>
            <person name="Fan W."/>
        </authorList>
    </citation>
    <scope>NUCLEOTIDE SEQUENCE</scope>
    <source>
        <strain evidence="1">WSJ</strain>
        <tissue evidence="1">Leaf</tissue>
    </source>
</reference>
<comment type="caution">
    <text evidence="1">The sequence shown here is derived from an EMBL/GenBank/DDBJ whole genome shotgun (WGS) entry which is preliminary data.</text>
</comment>
<dbReference type="AlphaFoldDB" id="A0AAD8K773"/>
<evidence type="ECO:0000313" key="1">
    <source>
        <dbReference type="EMBL" id="KAK1417164.1"/>
    </source>
</evidence>